<proteinExistence type="predicted"/>
<gene>
    <name evidence="3" type="ORF">ENS06_09890</name>
</gene>
<dbReference type="AlphaFoldDB" id="A0A832EK12"/>
<dbReference type="CDD" id="cd19481">
    <property type="entry name" value="RecA-like_protease"/>
    <property type="match status" value="1"/>
</dbReference>
<reference evidence="3" key="1">
    <citation type="journal article" date="2020" name="mSystems">
        <title>Genome- and Community-Level Interaction Insights into Carbon Utilization and Element Cycling Functions of Hydrothermarchaeota in Hydrothermal Sediment.</title>
        <authorList>
            <person name="Zhou Z."/>
            <person name="Liu Y."/>
            <person name="Xu W."/>
            <person name="Pan J."/>
            <person name="Luo Z.H."/>
            <person name="Li M."/>
        </authorList>
    </citation>
    <scope>NUCLEOTIDE SEQUENCE [LARGE SCALE GENOMIC DNA]</scope>
    <source>
        <strain evidence="3">SpSt-456</strain>
    </source>
</reference>
<keyword evidence="3" id="KW-0547">Nucleotide-binding</keyword>
<dbReference type="InterPro" id="IPR027417">
    <property type="entry name" value="P-loop_NTPase"/>
</dbReference>
<dbReference type="InterPro" id="IPR003593">
    <property type="entry name" value="AAA+_ATPase"/>
</dbReference>
<evidence type="ECO:0000259" key="2">
    <source>
        <dbReference type="SMART" id="SM00382"/>
    </source>
</evidence>
<dbReference type="PANTHER" id="PTHR23077">
    <property type="entry name" value="AAA-FAMILY ATPASE"/>
    <property type="match status" value="1"/>
</dbReference>
<protein>
    <submittedName>
        <fullName evidence="3">ATP-binding protein</fullName>
    </submittedName>
</protein>
<name>A0A832EK12_9BACT</name>
<comment type="caution">
    <text evidence="3">The sequence shown here is derived from an EMBL/GenBank/DDBJ whole genome shotgun (WGS) entry which is preliminary data.</text>
</comment>
<feature type="region of interest" description="Disordered" evidence="1">
    <location>
        <begin position="269"/>
        <end position="289"/>
    </location>
</feature>
<dbReference type="InterPro" id="IPR003959">
    <property type="entry name" value="ATPase_AAA_core"/>
</dbReference>
<dbReference type="EMBL" id="DSTK01000031">
    <property type="protein sequence ID" value="HFK97613.1"/>
    <property type="molecule type" value="Genomic_DNA"/>
</dbReference>
<dbReference type="InterPro" id="IPR050168">
    <property type="entry name" value="AAA_ATPase_domain"/>
</dbReference>
<keyword evidence="3" id="KW-0067">ATP-binding</keyword>
<dbReference type="GO" id="GO:0016887">
    <property type="term" value="F:ATP hydrolysis activity"/>
    <property type="evidence" value="ECO:0007669"/>
    <property type="project" value="InterPro"/>
</dbReference>
<dbReference type="SMART" id="SM00382">
    <property type="entry name" value="AAA"/>
    <property type="match status" value="1"/>
</dbReference>
<dbReference type="SUPFAM" id="SSF52540">
    <property type="entry name" value="P-loop containing nucleoside triphosphate hydrolases"/>
    <property type="match status" value="1"/>
</dbReference>
<feature type="domain" description="AAA+ ATPase" evidence="2">
    <location>
        <begin position="383"/>
        <end position="519"/>
    </location>
</feature>
<dbReference type="Pfam" id="PF00004">
    <property type="entry name" value="AAA"/>
    <property type="match status" value="1"/>
</dbReference>
<dbReference type="PANTHER" id="PTHR23077:SF117">
    <property type="entry name" value="AAA+ ATPASE DOMAIN-CONTAINING PROTEIN"/>
    <property type="match status" value="1"/>
</dbReference>
<sequence>MMAGVQDHACSPQWLRDLLGQHEKGVGRIFLLHGNINDLVYCPIEGHLYLCRPRPFRHFLMYCLLAKVSPNEDRNPFSLLVYCSPTIPPTLYYLKRMSENQDLVSLASLRLDVETFLTALPKLAGTPLSLDEKFLRGVEAKGSAPAAPPDMPSMLMAFENCLETSFSPGFAILLDFMEKIAPRHPIGDAFAHNEEILRRFALSDRLKESTNMVLGLTVDREQVAQLLTASHSRVISLHVPLPGLEERKQFLDYWADPIIDTPMALTIGSLGDEDTAEGTQNQEDAQNKRRARLAGLSRGFRLVDLESMVRLAQNRPGGELDLALFKEHKAKIIEEQSLQLLQEISPGVGFDAIGGLDYAKKFLQTVAQNMAAAQDNPAVAQQVPKAILLVGPPGTGKTILAEAVAREAHVTLVRMGDIRGAYVGQSESNMSRALMLLEELAPVVVFVDEIDQSLGRRSEGNEGDSGVNRRLFAKLLEFMGNDKHRGRVLWIAASNRPDLLDDAMLSRFDAVMAIVLPYDVHEREAILKSLETMLGGVTYNDDLHQKLTDIARDLGELPGRAIGVVVRKAAELAGGEKITEEHMREAMQRYKANLDQRSYDELTLRALIAVNFTDMIPPVEIFPERLKKWVEQALAERSNGPLEKGLSQILHPPRPAP</sequence>
<evidence type="ECO:0000256" key="1">
    <source>
        <dbReference type="SAM" id="MobiDB-lite"/>
    </source>
</evidence>
<evidence type="ECO:0000313" key="3">
    <source>
        <dbReference type="EMBL" id="HFK97613.1"/>
    </source>
</evidence>
<organism evidence="3">
    <name type="scientific">Desulfacinum infernum</name>
    <dbReference type="NCBI Taxonomy" id="35837"/>
    <lineage>
        <taxon>Bacteria</taxon>
        <taxon>Pseudomonadati</taxon>
        <taxon>Thermodesulfobacteriota</taxon>
        <taxon>Syntrophobacteria</taxon>
        <taxon>Syntrophobacterales</taxon>
        <taxon>Syntrophobacteraceae</taxon>
        <taxon>Desulfacinum</taxon>
    </lineage>
</organism>
<dbReference type="Gene3D" id="3.40.50.300">
    <property type="entry name" value="P-loop containing nucleotide triphosphate hydrolases"/>
    <property type="match status" value="1"/>
</dbReference>
<accession>A0A832EK12</accession>
<dbReference type="GO" id="GO:0005524">
    <property type="term" value="F:ATP binding"/>
    <property type="evidence" value="ECO:0007669"/>
    <property type="project" value="UniProtKB-KW"/>
</dbReference>